<dbReference type="InterPro" id="IPR015032">
    <property type="entry name" value="ThsB__TIR-like_domain"/>
</dbReference>
<evidence type="ECO:0000313" key="2">
    <source>
        <dbReference type="EMBL" id="SJX22205.1"/>
    </source>
</evidence>
<dbReference type="Proteomes" id="UP000196240">
    <property type="component" value="Unassembled WGS sequence"/>
</dbReference>
<dbReference type="Pfam" id="PF08937">
    <property type="entry name" value="ThsB_TIR"/>
    <property type="match status" value="1"/>
</dbReference>
<proteinExistence type="predicted"/>
<evidence type="ECO:0000313" key="3">
    <source>
        <dbReference type="Proteomes" id="UP000196240"/>
    </source>
</evidence>
<protein>
    <recommendedName>
        <fullName evidence="1">Thoeris protein ThsB TIR-like domain-containing protein</fullName>
    </recommendedName>
</protein>
<gene>
    <name evidence="2" type="ORF">ACNJC6_01837</name>
</gene>
<sequence length="258" mass="30275">MNKCCTKKSLNFRLFLIKKYFKNSGHIMSRKIFVSYKYADTNVLSLTDNIWETTKSRDYVTALQDILNENDEIYKGENDGEDLSDFADSTIETKLKRKIFDSSITLVIVSSNMKNFLESEKDQWIPWEISYSLRNKTIGDRVSRPNGMLMVVIPDKNGKYDYYIEDNTCTYCKCRTLKTNFLFPILKKNTFNHKKKVESDCDQHSSSPVYTGDHSYIESVKWKDFIKNPSTYLDNATRKREIIENFDISKMLCDDLVF</sequence>
<name>A0A1R7QD52_ACIJO</name>
<accession>A0A1R7QD52</accession>
<organism evidence="2 3">
    <name type="scientific">Acinetobacter johnsonii</name>
    <dbReference type="NCBI Taxonomy" id="40214"/>
    <lineage>
        <taxon>Bacteria</taxon>
        <taxon>Pseudomonadati</taxon>
        <taxon>Pseudomonadota</taxon>
        <taxon>Gammaproteobacteria</taxon>
        <taxon>Moraxellales</taxon>
        <taxon>Moraxellaceae</taxon>
        <taxon>Acinetobacter</taxon>
    </lineage>
</organism>
<dbReference type="EMBL" id="FUUY01000005">
    <property type="protein sequence ID" value="SJX22205.1"/>
    <property type="molecule type" value="Genomic_DNA"/>
</dbReference>
<feature type="domain" description="Thoeris protein ThsB TIR-like" evidence="1">
    <location>
        <begin position="33"/>
        <end position="154"/>
    </location>
</feature>
<reference evidence="2 3" key="1">
    <citation type="submission" date="2017-02" db="EMBL/GenBank/DDBJ databases">
        <authorList>
            <person name="Peterson S.W."/>
        </authorList>
    </citation>
    <scope>NUCLEOTIDE SEQUENCE [LARGE SCALE GENOMIC DNA]</scope>
    <source>
        <strain evidence="2">C6</strain>
    </source>
</reference>
<evidence type="ECO:0000259" key="1">
    <source>
        <dbReference type="Pfam" id="PF08937"/>
    </source>
</evidence>
<dbReference type="AlphaFoldDB" id="A0A1R7QD52"/>